<reference evidence="2 3" key="1">
    <citation type="submission" date="2018-06" db="EMBL/GenBank/DDBJ databases">
        <title>A transcriptomic atlas of mushroom development highlights an independent origin of complex multicellularity.</title>
        <authorList>
            <consortium name="DOE Joint Genome Institute"/>
            <person name="Krizsan K."/>
            <person name="Almasi E."/>
            <person name="Merenyi Z."/>
            <person name="Sahu N."/>
            <person name="Viragh M."/>
            <person name="Koszo T."/>
            <person name="Mondo S."/>
            <person name="Kiss B."/>
            <person name="Balint B."/>
            <person name="Kues U."/>
            <person name="Barry K."/>
            <person name="Hegedus J.C."/>
            <person name="Henrissat B."/>
            <person name="Johnson J."/>
            <person name="Lipzen A."/>
            <person name="Ohm R."/>
            <person name="Nagy I."/>
            <person name="Pangilinan J."/>
            <person name="Yan J."/>
            <person name="Xiong Y."/>
            <person name="Grigoriev I.V."/>
            <person name="Hibbett D.S."/>
            <person name="Nagy L.G."/>
        </authorList>
    </citation>
    <scope>NUCLEOTIDE SEQUENCE [LARGE SCALE GENOMIC DNA]</scope>
    <source>
        <strain evidence="2 3">SZMC22713</strain>
    </source>
</reference>
<keyword evidence="3" id="KW-1185">Reference proteome</keyword>
<dbReference type="VEuPathDB" id="FungiDB:BD410DRAFT_844740"/>
<keyword evidence="1" id="KW-0732">Signal</keyword>
<evidence type="ECO:0000256" key="1">
    <source>
        <dbReference type="SAM" id="SignalP"/>
    </source>
</evidence>
<feature type="signal peptide" evidence="1">
    <location>
        <begin position="1"/>
        <end position="17"/>
    </location>
</feature>
<gene>
    <name evidence="2" type="ORF">BD410DRAFT_844740</name>
</gene>
<proteinExistence type="predicted"/>
<dbReference type="EMBL" id="ML170254">
    <property type="protein sequence ID" value="TDL16021.1"/>
    <property type="molecule type" value="Genomic_DNA"/>
</dbReference>
<dbReference type="AlphaFoldDB" id="A0A4Y7PLZ8"/>
<name>A0A4Y7PLZ8_9AGAM</name>
<dbReference type="OrthoDB" id="2966769at2759"/>
<protein>
    <submittedName>
        <fullName evidence="2">Uncharacterized protein</fullName>
    </submittedName>
</protein>
<accession>A0A4Y7PLZ8</accession>
<sequence>MAISTLLMLIFLPFVLSAFTENVCFPGPVEDVSCIQKASNGKFCYYPTYPGTDVSCTQYPQFSSVMAAHLAQGHSIAYYGPDNVFIGDASWPYPPDAGIIYLCGSGTINGAYLSFCSRPIGDNVIDSGEYCIVGLPMKHVDDGCYDPSLAIVNASATPSLVNGITQAPSATAHGPVTTVTVTAQSSSRKASSPGTILIIGILIFVYHAALV</sequence>
<feature type="chain" id="PRO_5021269452" evidence="1">
    <location>
        <begin position="18"/>
        <end position="211"/>
    </location>
</feature>
<organism evidence="2 3">
    <name type="scientific">Rickenella mellea</name>
    <dbReference type="NCBI Taxonomy" id="50990"/>
    <lineage>
        <taxon>Eukaryota</taxon>
        <taxon>Fungi</taxon>
        <taxon>Dikarya</taxon>
        <taxon>Basidiomycota</taxon>
        <taxon>Agaricomycotina</taxon>
        <taxon>Agaricomycetes</taxon>
        <taxon>Hymenochaetales</taxon>
        <taxon>Rickenellaceae</taxon>
        <taxon>Rickenella</taxon>
    </lineage>
</organism>
<evidence type="ECO:0000313" key="2">
    <source>
        <dbReference type="EMBL" id="TDL16021.1"/>
    </source>
</evidence>
<dbReference type="Proteomes" id="UP000294933">
    <property type="component" value="Unassembled WGS sequence"/>
</dbReference>
<evidence type="ECO:0000313" key="3">
    <source>
        <dbReference type="Proteomes" id="UP000294933"/>
    </source>
</evidence>